<dbReference type="PROSITE" id="PS51257">
    <property type="entry name" value="PROKAR_LIPOPROTEIN"/>
    <property type="match status" value="1"/>
</dbReference>
<dbReference type="EMBL" id="AM406670">
    <property type="protein sequence ID" value="CAL94710.1"/>
    <property type="molecule type" value="Genomic_DNA"/>
</dbReference>
<dbReference type="STRING" id="62928.azo2093"/>
<dbReference type="AlphaFoldDB" id="A1K7A5"/>
<gene>
    <name evidence="1" type="ordered locus">azo2093</name>
</gene>
<dbReference type="HOGENOM" id="CLU_118537_0_0_4"/>
<accession>A1K7A5</accession>
<dbReference type="RefSeq" id="WP_011765824.1">
    <property type="nucleotide sequence ID" value="NC_008702.1"/>
</dbReference>
<name>A1K7A5_AZOSB</name>
<evidence type="ECO:0000313" key="2">
    <source>
        <dbReference type="Proteomes" id="UP000002588"/>
    </source>
</evidence>
<keyword evidence="2" id="KW-1185">Reference proteome</keyword>
<reference evidence="1 2" key="1">
    <citation type="journal article" date="2006" name="Nat. Biotechnol.">
        <title>Complete genome of the mutualistic, N2-fixing grass endophyte Azoarcus sp. strain BH72.</title>
        <authorList>
            <person name="Krause A."/>
            <person name="Ramakumar A."/>
            <person name="Bartels D."/>
            <person name="Battistoni F."/>
            <person name="Bekel T."/>
            <person name="Boch J."/>
            <person name="Boehm M."/>
            <person name="Friedrich F."/>
            <person name="Hurek T."/>
            <person name="Krause L."/>
            <person name="Linke B."/>
            <person name="McHardy A.C."/>
            <person name="Sarkar A."/>
            <person name="Schneiker S."/>
            <person name="Syed A.A."/>
            <person name="Thauer R."/>
            <person name="Vorhoelter F.-J."/>
            <person name="Weidner S."/>
            <person name="Puehler A."/>
            <person name="Reinhold-Hurek B."/>
            <person name="Kaiser O."/>
            <person name="Goesmann A."/>
        </authorList>
    </citation>
    <scope>NUCLEOTIDE SEQUENCE [LARGE SCALE GENOMIC DNA]</scope>
    <source>
        <strain evidence="1 2">BH72</strain>
    </source>
</reference>
<organism evidence="1 2">
    <name type="scientific">Azoarcus sp. (strain BH72)</name>
    <dbReference type="NCBI Taxonomy" id="418699"/>
    <lineage>
        <taxon>Bacteria</taxon>
        <taxon>Pseudomonadati</taxon>
        <taxon>Pseudomonadota</taxon>
        <taxon>Betaproteobacteria</taxon>
        <taxon>Rhodocyclales</taxon>
        <taxon>Zoogloeaceae</taxon>
        <taxon>Azoarcus</taxon>
    </lineage>
</organism>
<sequence>MSARAVPGALALDFVPVARRNGAVGWMLLAVGAACSALAMSDYSAGRDELAARERTLAGLRAARRDGPRAVAAPLAPAEREAWQRISGRLTADWSGIFAALARVRDGDVAWLEVGVEAEGGANGGLRLTGQARSLDAVFAALARVAAEPALAGTVLVSHEAVVADGVPLVRFTLMTTRRGGV</sequence>
<evidence type="ECO:0000313" key="1">
    <source>
        <dbReference type="EMBL" id="CAL94710.1"/>
    </source>
</evidence>
<protein>
    <submittedName>
        <fullName evidence="1">Uncharacterized protein</fullName>
    </submittedName>
</protein>
<dbReference type="KEGG" id="azo:azo2093"/>
<proteinExistence type="predicted"/>
<dbReference type="Proteomes" id="UP000002588">
    <property type="component" value="Chromosome"/>
</dbReference>